<feature type="signal peptide" evidence="1">
    <location>
        <begin position="1"/>
        <end position="20"/>
    </location>
</feature>
<gene>
    <name evidence="3" type="ORF">VJ786_04610</name>
</gene>
<dbReference type="InterPro" id="IPR052018">
    <property type="entry name" value="PHP_domain"/>
</dbReference>
<proteinExistence type="predicted"/>
<evidence type="ECO:0000313" key="4">
    <source>
        <dbReference type="Proteomes" id="UP001363035"/>
    </source>
</evidence>
<dbReference type="PANTHER" id="PTHR42924:SF3">
    <property type="entry name" value="POLYMERASE_HISTIDINOL PHOSPHATASE N-TERMINAL DOMAIN-CONTAINING PROTEIN"/>
    <property type="match status" value="1"/>
</dbReference>
<organism evidence="3 4">
    <name type="scientific">Sphingobacterium tenebrionis</name>
    <dbReference type="NCBI Taxonomy" id="3111775"/>
    <lineage>
        <taxon>Bacteria</taxon>
        <taxon>Pseudomonadati</taxon>
        <taxon>Bacteroidota</taxon>
        <taxon>Sphingobacteriia</taxon>
        <taxon>Sphingobacteriales</taxon>
        <taxon>Sphingobacteriaceae</taxon>
        <taxon>Sphingobacterium</taxon>
    </lineage>
</organism>
<dbReference type="PANTHER" id="PTHR42924">
    <property type="entry name" value="EXONUCLEASE"/>
    <property type="match status" value="1"/>
</dbReference>
<dbReference type="InterPro" id="IPR016195">
    <property type="entry name" value="Pol/histidinol_Pase-like"/>
</dbReference>
<dbReference type="RefSeq" id="WP_099365282.1">
    <property type="nucleotide sequence ID" value="NZ_JAYLLN010000006.1"/>
</dbReference>
<comment type="caution">
    <text evidence="3">The sequence shown here is derived from an EMBL/GenBank/DDBJ whole genome shotgun (WGS) entry which is preliminary data.</text>
</comment>
<reference evidence="3 4" key="1">
    <citation type="submission" date="2024-01" db="EMBL/GenBank/DDBJ databases">
        <title>Sphingobacterium tenebrionis sp. nov., a novel endophyte isolated from tenebrio molitor intestines.</title>
        <authorList>
            <person name="Zhang C."/>
        </authorList>
    </citation>
    <scope>NUCLEOTIDE SEQUENCE [LARGE SCALE GENOMIC DNA]</scope>
    <source>
        <strain evidence="3 4">PU5-4</strain>
    </source>
</reference>
<name>A0ABU8I382_9SPHI</name>
<keyword evidence="4" id="KW-1185">Reference proteome</keyword>
<accession>A0ABU8I382</accession>
<evidence type="ECO:0000256" key="1">
    <source>
        <dbReference type="SAM" id="SignalP"/>
    </source>
</evidence>
<dbReference type="Gene3D" id="3.20.20.140">
    <property type="entry name" value="Metal-dependent hydrolases"/>
    <property type="match status" value="1"/>
</dbReference>
<evidence type="ECO:0000313" key="3">
    <source>
        <dbReference type="EMBL" id="MEI5984181.1"/>
    </source>
</evidence>
<dbReference type="NCBIfam" id="NF038032">
    <property type="entry name" value="CehA_McbA_metalo"/>
    <property type="match status" value="1"/>
</dbReference>
<feature type="domain" description="Ig-like" evidence="2">
    <location>
        <begin position="315"/>
        <end position="378"/>
    </location>
</feature>
<keyword evidence="1" id="KW-0732">Signal</keyword>
<sequence length="381" mass="43309">MKKTAILTSLLLLGTTSLFSQTNQGVITLDEFRLPSKRDIIHIPNVNGFQVLKCDFHMHTVFTDGHVWPNVRVQEAWKEGLDAISITEHMEYQPHKDDVNTDHNRSHDLAVELAKENNLVLIKGTEVTRNTPPGHFNALFITDANKFIDVRDEDKDQESIDRVINDGAFVFWNHPGWKDKQIPGSYEWIPFVEKLYQEKKVHGIEVVNGLGFHSKALDWALDRNLTIIGNTDMHNLIAHSYDLNKEGVHRTMTLIMSKDRSAQGIREALNSGRTVAWSSKYLFGKEEHVKALFDACVALSPVFHKKTNNKGVVTNYYEIKNNSDLYFELVLKAGKGTKKIVLYPGSAQTLTAEANQPSLTYEVVSTYIRSDKHLNVDIRLN</sequence>
<dbReference type="SUPFAM" id="SSF89550">
    <property type="entry name" value="PHP domain-like"/>
    <property type="match status" value="1"/>
</dbReference>
<evidence type="ECO:0000259" key="2">
    <source>
        <dbReference type="Pfam" id="PF16392"/>
    </source>
</evidence>
<dbReference type="Pfam" id="PF16392">
    <property type="entry name" value="DUF5001"/>
    <property type="match status" value="1"/>
</dbReference>
<protein>
    <submittedName>
        <fullName evidence="3">Sb-PDE family phosphodiesterase</fullName>
    </submittedName>
</protein>
<feature type="chain" id="PRO_5046434552" evidence="1">
    <location>
        <begin position="21"/>
        <end position="381"/>
    </location>
</feature>
<dbReference type="EMBL" id="JAYLLN010000006">
    <property type="protein sequence ID" value="MEI5984181.1"/>
    <property type="molecule type" value="Genomic_DNA"/>
</dbReference>
<dbReference type="InterPro" id="IPR032165">
    <property type="entry name" value="DUF5001"/>
</dbReference>
<dbReference type="Proteomes" id="UP001363035">
    <property type="component" value="Unassembled WGS sequence"/>
</dbReference>